<evidence type="ECO:0000313" key="2">
    <source>
        <dbReference type="EMBL" id="MBW0488614.1"/>
    </source>
</evidence>
<gene>
    <name evidence="2" type="ORF">O181_028329</name>
</gene>
<keyword evidence="3" id="KW-1185">Reference proteome</keyword>
<proteinExistence type="predicted"/>
<dbReference type="EMBL" id="AVOT02009690">
    <property type="protein sequence ID" value="MBW0488614.1"/>
    <property type="molecule type" value="Genomic_DNA"/>
</dbReference>
<feature type="region of interest" description="Disordered" evidence="1">
    <location>
        <begin position="124"/>
        <end position="143"/>
    </location>
</feature>
<sequence>MLTKVLQSSTTALLERSHMDVQECHFPPSKRICGARKMGVLGKSLQSLRLDLVNGSRQRVVERWTNVGGPIPTGGRASYSSSDVHISRINNQGVVKRIRKISDSPTNPDSEGSEEVEVIHPLVGHPSSSSPTQPPDKKFHSNIIPGTPRNFQYVLSSLPSSVHTPSPRPSTTRPILASPMKPSLIPQPRHSPVLTFHQLQPVARISQRIEDLSPFPFPSAQVSQNWDLWPIKVTREDPTVMNEGKDAVARFLGGVDRNSREEIVSSNYKMVTGTASEGMAARFSWYEDILIN</sequence>
<evidence type="ECO:0000256" key="1">
    <source>
        <dbReference type="SAM" id="MobiDB-lite"/>
    </source>
</evidence>
<accession>A0A9Q3CQH3</accession>
<dbReference type="Proteomes" id="UP000765509">
    <property type="component" value="Unassembled WGS sequence"/>
</dbReference>
<dbReference type="AlphaFoldDB" id="A0A9Q3CQH3"/>
<protein>
    <submittedName>
        <fullName evidence="2">Uncharacterized protein</fullName>
    </submittedName>
</protein>
<name>A0A9Q3CQH3_9BASI</name>
<reference evidence="2" key="1">
    <citation type="submission" date="2021-03" db="EMBL/GenBank/DDBJ databases">
        <title>Draft genome sequence of rust myrtle Austropuccinia psidii MF-1, a brazilian biotype.</title>
        <authorList>
            <person name="Quecine M.C."/>
            <person name="Pachon D.M.R."/>
            <person name="Bonatelli M.L."/>
            <person name="Correr F.H."/>
            <person name="Franceschini L.M."/>
            <person name="Leite T.F."/>
            <person name="Margarido G.R.A."/>
            <person name="Almeida C.A."/>
            <person name="Ferrarezi J.A."/>
            <person name="Labate C.A."/>
        </authorList>
    </citation>
    <scope>NUCLEOTIDE SEQUENCE</scope>
    <source>
        <strain evidence="2">MF-1</strain>
    </source>
</reference>
<comment type="caution">
    <text evidence="2">The sequence shown here is derived from an EMBL/GenBank/DDBJ whole genome shotgun (WGS) entry which is preliminary data.</text>
</comment>
<evidence type="ECO:0000313" key="3">
    <source>
        <dbReference type="Proteomes" id="UP000765509"/>
    </source>
</evidence>
<organism evidence="2 3">
    <name type="scientific">Austropuccinia psidii MF-1</name>
    <dbReference type="NCBI Taxonomy" id="1389203"/>
    <lineage>
        <taxon>Eukaryota</taxon>
        <taxon>Fungi</taxon>
        <taxon>Dikarya</taxon>
        <taxon>Basidiomycota</taxon>
        <taxon>Pucciniomycotina</taxon>
        <taxon>Pucciniomycetes</taxon>
        <taxon>Pucciniales</taxon>
        <taxon>Sphaerophragmiaceae</taxon>
        <taxon>Austropuccinia</taxon>
    </lineage>
</organism>